<dbReference type="EMBL" id="WCRY01000004">
    <property type="protein sequence ID" value="KAB4484914.1"/>
    <property type="molecule type" value="Genomic_DNA"/>
</dbReference>
<sequence length="150" mass="17175">MGTIVCILALLLAGHGLGLIIKMRMFCLLIKRVETKYIKKIDGIVVDVDTYVKDGKLLMRPSVEFTLEGEGEKCCRSINPNIIVEDITQFSYYPKDFHIGDKVTVWYNLDNDAMFVEQKMQLTRLFVRLFIPGCFFIISSILGMCYVMNS</sequence>
<evidence type="ECO:0000313" key="21">
    <source>
        <dbReference type="Proteomes" id="UP001156218"/>
    </source>
</evidence>
<evidence type="ECO:0000313" key="15">
    <source>
        <dbReference type="Proteomes" id="UP000284785"/>
    </source>
</evidence>
<dbReference type="Proteomes" id="UP001162960">
    <property type="component" value="Chromosome"/>
</dbReference>
<keyword evidence="1" id="KW-0472">Membrane</keyword>
<evidence type="ECO:0008006" key="22">
    <source>
        <dbReference type="Google" id="ProtNLM"/>
    </source>
</evidence>
<dbReference type="Proteomes" id="UP000284785">
    <property type="component" value="Unassembled WGS sequence"/>
</dbReference>
<accession>A0A0P0F8D4</accession>
<reference evidence="11 21" key="5">
    <citation type="submission" date="2021-06" db="EMBL/GenBank/DDBJ databases">
        <title>Interrogation of the integrated mobile genetic elements in gut-associated Bacteroides with a consensus prediction approach.</title>
        <authorList>
            <person name="Campbell D.E."/>
            <person name="Leigh J.R."/>
            <person name="Kim T."/>
            <person name="England W."/>
            <person name="Whitaker R.J."/>
            <person name="Degnan P.H."/>
        </authorList>
    </citation>
    <scope>NUCLEOTIDE SEQUENCE [LARGE SCALE GENOMIC DNA]</scope>
    <source>
        <strain evidence="13">VPI-3443</strain>
        <strain evidence="12">VPI-BTDOT2</strain>
        <strain evidence="11 21">WAL8669</strain>
    </source>
</reference>
<protein>
    <recommendedName>
        <fullName evidence="22">DUF3592 domain-containing protein</fullName>
    </recommendedName>
</protein>
<evidence type="ECO:0000313" key="7">
    <source>
        <dbReference type="EMBL" id="MBS5411293.1"/>
    </source>
</evidence>
<dbReference type="Proteomes" id="UP001156216">
    <property type="component" value="Chromosome"/>
</dbReference>
<evidence type="ECO:0000313" key="12">
    <source>
        <dbReference type="EMBL" id="UYU73635.1"/>
    </source>
</evidence>
<dbReference type="AlphaFoldDB" id="A0A0P0F8D4"/>
<dbReference type="EMBL" id="WCSB01000011">
    <property type="protein sequence ID" value="KAB4451484.1"/>
    <property type="molecule type" value="Genomic_DNA"/>
</dbReference>
<dbReference type="Proteomes" id="UP000500882">
    <property type="component" value="Chromosome"/>
</dbReference>
<dbReference type="Proteomes" id="UP000436858">
    <property type="component" value="Unassembled WGS sequence"/>
</dbReference>
<evidence type="ECO:0000313" key="4">
    <source>
        <dbReference type="EMBL" id="KAB4450391.1"/>
    </source>
</evidence>
<evidence type="ECO:0000313" key="14">
    <source>
        <dbReference type="Proteomes" id="UP000283616"/>
    </source>
</evidence>
<accession>C6ITK9</accession>
<reference evidence="14 15" key="1">
    <citation type="submission" date="2018-08" db="EMBL/GenBank/DDBJ databases">
        <title>A genome reference for cultivated species of the human gut microbiota.</title>
        <authorList>
            <person name="Zou Y."/>
            <person name="Xue W."/>
            <person name="Luo G."/>
        </authorList>
    </citation>
    <scope>NUCLEOTIDE SEQUENCE [LARGE SCALE GENOMIC DNA]</scope>
    <source>
        <strain evidence="10 14">AF37-12</strain>
        <strain evidence="9 15">AM30-26</strain>
    </source>
</reference>
<evidence type="ECO:0000313" key="18">
    <source>
        <dbReference type="Proteomes" id="UP000440614"/>
    </source>
</evidence>
<dbReference type="Proteomes" id="UP000460317">
    <property type="component" value="Unassembled WGS sequence"/>
</dbReference>
<keyword evidence="1" id="KW-1133">Transmembrane helix</keyword>
<evidence type="ECO:0000313" key="13">
    <source>
        <dbReference type="EMBL" id="UYU91660.1"/>
    </source>
</evidence>
<dbReference type="EMBL" id="JAQNVG010000058">
    <property type="protein sequence ID" value="MDC2238716.1"/>
    <property type="molecule type" value="Genomic_DNA"/>
</dbReference>
<evidence type="ECO:0000313" key="17">
    <source>
        <dbReference type="Proteomes" id="UP000436858"/>
    </source>
</evidence>
<evidence type="ECO:0000313" key="5">
    <source>
        <dbReference type="EMBL" id="KAB4451484.1"/>
    </source>
</evidence>
<keyword evidence="1" id="KW-0812">Transmembrane</keyword>
<dbReference type="Proteomes" id="UP000782901">
    <property type="component" value="Unassembled WGS sequence"/>
</dbReference>
<gene>
    <name evidence="2" type="ORF">BatF92_29360</name>
    <name evidence="10" type="ORF">DW011_10610</name>
    <name evidence="9" type="ORF">DW780_15245</name>
    <name evidence="4" type="ORF">GAN75_25565</name>
    <name evidence="6" type="ORF">GAN91_05235</name>
    <name evidence="5" type="ORF">GAN93_13470</name>
    <name evidence="3" type="ORF">GAO51_19080</name>
    <name evidence="7" type="ORF">KHY35_11395</name>
    <name evidence="12" type="ORF">KQP59_11175</name>
    <name evidence="11" type="ORF">KQP68_14565</name>
    <name evidence="13" type="ORF">KQP74_03210</name>
    <name evidence="8" type="ORF">PO127_23500</name>
</gene>
<dbReference type="EMBL" id="CP083685">
    <property type="protein sequence ID" value="UYU91660.1"/>
    <property type="molecule type" value="Genomic_DNA"/>
</dbReference>
<dbReference type="EMBL" id="JAGZEE010000015">
    <property type="protein sequence ID" value="MBS5411293.1"/>
    <property type="molecule type" value="Genomic_DNA"/>
</dbReference>
<reference evidence="8" key="6">
    <citation type="submission" date="2022-10" db="EMBL/GenBank/DDBJ databases">
        <title>Human gut microbiome strain richness.</title>
        <authorList>
            <person name="Chen-Liaw A."/>
        </authorList>
    </citation>
    <scope>NUCLEOTIDE SEQUENCE</scope>
    <source>
        <strain evidence="8">1001283st1_A3_1001283B150304_161114</strain>
    </source>
</reference>
<dbReference type="KEGG" id="btho:Btheta7330_01485"/>
<dbReference type="EMBL" id="QSJP01000013">
    <property type="protein sequence ID" value="RHD86713.1"/>
    <property type="molecule type" value="Genomic_DNA"/>
</dbReference>
<feature type="transmembrane region" description="Helical" evidence="1">
    <location>
        <begin position="125"/>
        <end position="147"/>
    </location>
</feature>
<dbReference type="GeneID" id="60927563"/>
<organism evidence="6 17">
    <name type="scientific">Bacteroides thetaiotaomicron</name>
    <dbReference type="NCBI Taxonomy" id="818"/>
    <lineage>
        <taxon>Bacteria</taxon>
        <taxon>Pseudomonadati</taxon>
        <taxon>Bacteroidota</taxon>
        <taxon>Bacteroidia</taxon>
        <taxon>Bacteroidales</taxon>
        <taxon>Bacteroidaceae</taxon>
        <taxon>Bacteroides</taxon>
    </lineage>
</organism>
<evidence type="ECO:0000313" key="3">
    <source>
        <dbReference type="EMBL" id="KAB4308784.1"/>
    </source>
</evidence>
<dbReference type="Proteomes" id="UP001156218">
    <property type="component" value="Chromosome"/>
</dbReference>
<evidence type="ECO:0000256" key="1">
    <source>
        <dbReference type="SAM" id="Phobius"/>
    </source>
</evidence>
<evidence type="ECO:0000313" key="6">
    <source>
        <dbReference type="EMBL" id="KAB4484914.1"/>
    </source>
</evidence>
<reference evidence="2 20" key="3">
    <citation type="submission" date="2020-02" db="EMBL/GenBank/DDBJ databases">
        <title>Whole-genome sequencing and comparative analysis of the genomes of Bacteroides thetaiotaomicron and Escherichia coli isolated from a healthy resident in Vietnam.</title>
        <authorList>
            <person name="Mohsin M."/>
            <person name="Tanaka K."/>
            <person name="Kawahara R."/>
            <person name="Kondo S."/>
            <person name="Noguchi H."/>
            <person name="Motooka D."/>
            <person name="Nakamura S."/>
            <person name="Khong D.T."/>
            <person name="Nguyen T.N."/>
            <person name="Tran H.T."/>
            <person name="Yamamoto Y."/>
        </authorList>
    </citation>
    <scope>NUCLEOTIDE SEQUENCE [LARGE SCALE GENOMIC DNA]</scope>
    <source>
        <strain evidence="2 20">F9-2</strain>
    </source>
</reference>
<evidence type="ECO:0000313" key="10">
    <source>
        <dbReference type="EMBL" id="RHL59621.1"/>
    </source>
</evidence>
<evidence type="ECO:0000313" key="2">
    <source>
        <dbReference type="EMBL" id="BCA50994.1"/>
    </source>
</evidence>
<dbReference type="Proteomes" id="UP000436825">
    <property type="component" value="Unassembled WGS sequence"/>
</dbReference>
<dbReference type="RefSeq" id="WP_008762147.1">
    <property type="nucleotide sequence ID" value="NZ_AP022660.1"/>
</dbReference>
<evidence type="ECO:0000313" key="11">
    <source>
        <dbReference type="EMBL" id="UYU64806.1"/>
    </source>
</evidence>
<dbReference type="EMBL" id="QROV01000010">
    <property type="protein sequence ID" value="RHL59621.1"/>
    <property type="molecule type" value="Genomic_DNA"/>
</dbReference>
<dbReference type="EMBL" id="WCRW01000029">
    <property type="protein sequence ID" value="KAB4450391.1"/>
    <property type="molecule type" value="Genomic_DNA"/>
</dbReference>
<dbReference type="EMBL" id="CP083681">
    <property type="protein sequence ID" value="UYU73635.1"/>
    <property type="molecule type" value="Genomic_DNA"/>
</dbReference>
<evidence type="ECO:0000313" key="20">
    <source>
        <dbReference type="Proteomes" id="UP000500882"/>
    </source>
</evidence>
<dbReference type="EMBL" id="WCSY01000020">
    <property type="protein sequence ID" value="KAB4308784.1"/>
    <property type="molecule type" value="Genomic_DNA"/>
</dbReference>
<reference evidence="16 17" key="2">
    <citation type="journal article" date="2019" name="Nat. Med.">
        <title>A library of human gut bacterial isolates paired with longitudinal multiomics data enables mechanistic microbiome research.</title>
        <authorList>
            <person name="Poyet M."/>
            <person name="Groussin M."/>
            <person name="Gibbons S.M."/>
            <person name="Avila-Pacheco J."/>
            <person name="Jiang X."/>
            <person name="Kearney S.M."/>
            <person name="Perrotta A.R."/>
            <person name="Berdy B."/>
            <person name="Zhao S."/>
            <person name="Lieberman T.D."/>
            <person name="Swanson P.K."/>
            <person name="Smith M."/>
            <person name="Roesemann S."/>
            <person name="Alexander J.E."/>
            <person name="Rich S.A."/>
            <person name="Livny J."/>
            <person name="Vlamakis H."/>
            <person name="Clish C."/>
            <person name="Bullock K."/>
            <person name="Deik A."/>
            <person name="Scott J."/>
            <person name="Pierce K.A."/>
            <person name="Xavier R.J."/>
            <person name="Alm E.J."/>
        </authorList>
    </citation>
    <scope>NUCLEOTIDE SEQUENCE [LARGE SCALE GENOMIC DNA]</scope>
    <source>
        <strain evidence="4 16">BIOML-A160</strain>
        <strain evidence="6 17">BIOML-A162</strain>
        <strain evidence="5 19">BIOML-A165</strain>
        <strain evidence="3 18">BIOML-A188</strain>
    </source>
</reference>
<evidence type="ECO:0000313" key="19">
    <source>
        <dbReference type="Proteomes" id="UP000460317"/>
    </source>
</evidence>
<dbReference type="EMBL" id="CP083680">
    <property type="protein sequence ID" value="UYU64806.1"/>
    <property type="molecule type" value="Genomic_DNA"/>
</dbReference>
<dbReference type="Proteomes" id="UP000440614">
    <property type="component" value="Unassembled WGS sequence"/>
</dbReference>
<dbReference type="Proteomes" id="UP001217776">
    <property type="component" value="Unassembled WGS sequence"/>
</dbReference>
<evidence type="ECO:0000313" key="9">
    <source>
        <dbReference type="EMBL" id="RHD86713.1"/>
    </source>
</evidence>
<dbReference type="EMBL" id="AP022660">
    <property type="protein sequence ID" value="BCA50994.1"/>
    <property type="molecule type" value="Genomic_DNA"/>
</dbReference>
<reference evidence="7" key="4">
    <citation type="submission" date="2021-02" db="EMBL/GenBank/DDBJ databases">
        <title>Infant gut strain persistence is associated with maternal origin, phylogeny, and functional potential including surface adhesion and iron acquisition.</title>
        <authorList>
            <person name="Lou Y.C."/>
        </authorList>
    </citation>
    <scope>NUCLEOTIDE SEQUENCE</scope>
    <source>
        <strain evidence="7">L3_082_243G1_dasL3_082_243G1_maxbin2.maxbin.015s ta_sub</strain>
    </source>
</reference>
<evidence type="ECO:0000313" key="8">
    <source>
        <dbReference type="EMBL" id="MDC2238716.1"/>
    </source>
</evidence>
<proteinExistence type="predicted"/>
<name>A0A0P0F8D4_BACT4</name>
<dbReference type="Proteomes" id="UP000283616">
    <property type="component" value="Unassembled WGS sequence"/>
</dbReference>
<evidence type="ECO:0000313" key="16">
    <source>
        <dbReference type="Proteomes" id="UP000436825"/>
    </source>
</evidence>